<feature type="compositionally biased region" description="Basic and acidic residues" evidence="8">
    <location>
        <begin position="1"/>
        <end position="12"/>
    </location>
</feature>
<feature type="domain" description="Cation efflux protein cytoplasmic" evidence="12">
    <location>
        <begin position="247"/>
        <end position="321"/>
    </location>
</feature>
<feature type="transmembrane region" description="Helical" evidence="9">
    <location>
        <begin position="118"/>
        <end position="137"/>
    </location>
</feature>
<feature type="region of interest" description="Disordered" evidence="8">
    <location>
        <begin position="498"/>
        <end position="523"/>
    </location>
</feature>
<keyword evidence="6" id="KW-0406">Ion transport</keyword>
<dbReference type="InterPro" id="IPR050681">
    <property type="entry name" value="CDF/SLC30A"/>
</dbReference>
<feature type="transmembrane region" description="Helical" evidence="9">
    <location>
        <begin position="149"/>
        <end position="172"/>
    </location>
</feature>
<reference evidence="13" key="1">
    <citation type="submission" date="2019-03" db="EMBL/GenBank/DDBJ databases">
        <authorList>
            <person name="Hao L."/>
        </authorList>
    </citation>
    <scope>NUCLEOTIDE SEQUENCE</scope>
</reference>
<feature type="transmembrane region" description="Helical" evidence="9">
    <location>
        <begin position="401"/>
        <end position="422"/>
    </location>
</feature>
<feature type="transmembrane region" description="Helical" evidence="9">
    <location>
        <begin position="217"/>
        <end position="234"/>
    </location>
</feature>
<keyword evidence="7 9" id="KW-0472">Membrane</keyword>
<comment type="similarity">
    <text evidence="2">Belongs to the cation diffusion facilitator (CDF) transporter (TC 2.A.4) family. SLC30A subfamily.</text>
</comment>
<feature type="transmembrane region" description="Helical" evidence="9">
    <location>
        <begin position="81"/>
        <end position="98"/>
    </location>
</feature>
<gene>
    <name evidence="13" type="ORF">SCFA_920005</name>
</gene>
<evidence type="ECO:0000256" key="5">
    <source>
        <dbReference type="ARBA" id="ARBA00022989"/>
    </source>
</evidence>
<evidence type="ECO:0000259" key="12">
    <source>
        <dbReference type="Pfam" id="PF16916"/>
    </source>
</evidence>
<evidence type="ECO:0000256" key="1">
    <source>
        <dbReference type="ARBA" id="ARBA00004141"/>
    </source>
</evidence>
<sequence>MDHNHEKDRDKILSACEDPGPPLPQGCRGNHESHGHHAHAFSGENGTEKRLLATLALNLFIPLVQIAGGLFAHSMALISDALHNLSDFTAVLISYIAYRIGRRGASTHNTFGYRRAEVIAALVNGAILAAASAFIVYHAVKRMYHPEAVLGQIVILAAMAGIVGNGLSAWLLHRDAGHNINIRGAFLHMMGDLMTSVAVLISGLVLIWRPWYWLDPVLSLFIVAYILVNCWKILKESVSILMNATPERLDLHEVRRTLCGLPGVSGVHYVHAWPLDASGVAFSCHVVVPDQALSQTERTAERIRTVLSRSFGIDHPVLQFETRDCGDGGMLCGISCSTAGRDAPGGDAGMPDRRGGIVRAAYHVARIVLGVTFVYASIHKILDPAAFAATVYNYQILPGSLVNITALVLPWLELIVGAMLVLNVWMPGAVSAATGLLAVFASALVFNMARGLDIGCGCFTAASAENDMTLLTVFRDISFLVLSLFLLFLTLRKGGLDSAPADRTSRGAEPDPADDASAGGTGR</sequence>
<dbReference type="InterPro" id="IPR027469">
    <property type="entry name" value="Cation_efflux_TMD_sf"/>
</dbReference>
<dbReference type="AlphaFoldDB" id="A0A485M7E0"/>
<dbReference type="PANTHER" id="PTHR11562:SF17">
    <property type="entry name" value="RE54080P-RELATED"/>
    <property type="match status" value="1"/>
</dbReference>
<evidence type="ECO:0000256" key="3">
    <source>
        <dbReference type="ARBA" id="ARBA00022448"/>
    </source>
</evidence>
<dbReference type="InterPro" id="IPR009908">
    <property type="entry name" value="Methylamine_util_MauE"/>
</dbReference>
<evidence type="ECO:0000256" key="8">
    <source>
        <dbReference type="SAM" id="MobiDB-lite"/>
    </source>
</evidence>
<name>A0A485M7E0_9ZZZZ</name>
<evidence type="ECO:0000256" key="7">
    <source>
        <dbReference type="ARBA" id="ARBA00023136"/>
    </source>
</evidence>
<dbReference type="InterPro" id="IPR058533">
    <property type="entry name" value="Cation_efflux_TM"/>
</dbReference>
<feature type="transmembrane region" description="Helical" evidence="9">
    <location>
        <begin position="469"/>
        <end position="489"/>
    </location>
</feature>
<dbReference type="InterPro" id="IPR027470">
    <property type="entry name" value="Cation_efflux_CTD"/>
</dbReference>
<evidence type="ECO:0000256" key="6">
    <source>
        <dbReference type="ARBA" id="ARBA00023065"/>
    </source>
</evidence>
<evidence type="ECO:0000313" key="13">
    <source>
        <dbReference type="EMBL" id="VFU18909.1"/>
    </source>
</evidence>
<feature type="domain" description="Methylamine utilisation protein MauE" evidence="11">
    <location>
        <begin position="360"/>
        <end position="488"/>
    </location>
</feature>
<feature type="region of interest" description="Disordered" evidence="8">
    <location>
        <begin position="1"/>
        <end position="42"/>
    </location>
</feature>
<keyword evidence="5 9" id="KW-1133">Transmembrane helix</keyword>
<dbReference type="Pfam" id="PF07291">
    <property type="entry name" value="MauE"/>
    <property type="match status" value="1"/>
</dbReference>
<evidence type="ECO:0000259" key="10">
    <source>
        <dbReference type="Pfam" id="PF01545"/>
    </source>
</evidence>
<accession>A0A485M7E0</accession>
<evidence type="ECO:0000256" key="9">
    <source>
        <dbReference type="SAM" id="Phobius"/>
    </source>
</evidence>
<dbReference type="InterPro" id="IPR002524">
    <property type="entry name" value="Cation_efflux"/>
</dbReference>
<dbReference type="PANTHER" id="PTHR11562">
    <property type="entry name" value="CATION EFFLUX PROTEIN/ ZINC TRANSPORTER"/>
    <property type="match status" value="1"/>
</dbReference>
<evidence type="ECO:0000256" key="4">
    <source>
        <dbReference type="ARBA" id="ARBA00022692"/>
    </source>
</evidence>
<dbReference type="SUPFAM" id="SSF161111">
    <property type="entry name" value="Cation efflux protein transmembrane domain-like"/>
    <property type="match status" value="1"/>
</dbReference>
<dbReference type="GO" id="GO:0030416">
    <property type="term" value="P:methylamine metabolic process"/>
    <property type="evidence" value="ECO:0007669"/>
    <property type="project" value="InterPro"/>
</dbReference>
<protein>
    <submittedName>
        <fullName evidence="13">Uncharacterized protein</fullName>
    </submittedName>
</protein>
<proteinExistence type="inferred from homology"/>
<dbReference type="NCBIfam" id="TIGR01297">
    <property type="entry name" value="CDF"/>
    <property type="match status" value="1"/>
</dbReference>
<dbReference type="SUPFAM" id="SSF160240">
    <property type="entry name" value="Cation efflux protein cytoplasmic domain-like"/>
    <property type="match status" value="1"/>
</dbReference>
<feature type="domain" description="Cation efflux protein transmembrane" evidence="10">
    <location>
        <begin position="52"/>
        <end position="242"/>
    </location>
</feature>
<dbReference type="Pfam" id="PF16916">
    <property type="entry name" value="ZT_dimer"/>
    <property type="match status" value="1"/>
</dbReference>
<dbReference type="GO" id="GO:0005385">
    <property type="term" value="F:zinc ion transmembrane transporter activity"/>
    <property type="evidence" value="ECO:0007669"/>
    <property type="project" value="TreeGrafter"/>
</dbReference>
<keyword evidence="4 9" id="KW-0812">Transmembrane</keyword>
<feature type="transmembrane region" description="Helical" evidence="9">
    <location>
        <begin position="193"/>
        <end position="211"/>
    </location>
</feature>
<keyword evidence="3" id="KW-0813">Transport</keyword>
<comment type="subcellular location">
    <subcellularLocation>
        <location evidence="1">Membrane</location>
        <topology evidence="1">Multi-pass membrane protein</topology>
    </subcellularLocation>
</comment>
<dbReference type="GO" id="GO:0005886">
    <property type="term" value="C:plasma membrane"/>
    <property type="evidence" value="ECO:0007669"/>
    <property type="project" value="TreeGrafter"/>
</dbReference>
<feature type="transmembrane region" description="Helical" evidence="9">
    <location>
        <begin position="360"/>
        <end position="381"/>
    </location>
</feature>
<dbReference type="EMBL" id="CAADRM010000161">
    <property type="protein sequence ID" value="VFU18909.1"/>
    <property type="molecule type" value="Genomic_DNA"/>
</dbReference>
<feature type="transmembrane region" description="Helical" evidence="9">
    <location>
        <begin position="429"/>
        <end position="449"/>
    </location>
</feature>
<feature type="transmembrane region" description="Helical" evidence="9">
    <location>
        <begin position="51"/>
        <end position="75"/>
    </location>
</feature>
<dbReference type="InterPro" id="IPR036837">
    <property type="entry name" value="Cation_efflux_CTD_sf"/>
</dbReference>
<organism evidence="13">
    <name type="scientific">anaerobic digester metagenome</name>
    <dbReference type="NCBI Taxonomy" id="1263854"/>
    <lineage>
        <taxon>unclassified sequences</taxon>
        <taxon>metagenomes</taxon>
        <taxon>ecological metagenomes</taxon>
    </lineage>
</organism>
<evidence type="ECO:0000256" key="2">
    <source>
        <dbReference type="ARBA" id="ARBA00008873"/>
    </source>
</evidence>
<dbReference type="Gene3D" id="1.20.1510.10">
    <property type="entry name" value="Cation efflux protein transmembrane domain"/>
    <property type="match status" value="1"/>
</dbReference>
<dbReference type="Pfam" id="PF01545">
    <property type="entry name" value="Cation_efflux"/>
    <property type="match status" value="1"/>
</dbReference>
<evidence type="ECO:0000259" key="11">
    <source>
        <dbReference type="Pfam" id="PF07291"/>
    </source>
</evidence>